<dbReference type="PANTHER" id="PTHR42923:SF3">
    <property type="entry name" value="PROTOPORPHYRINOGEN OXIDASE"/>
    <property type="match status" value="1"/>
</dbReference>
<dbReference type="EMBL" id="CP001101">
    <property type="protein sequence ID" value="ACE03871.1"/>
    <property type="molecule type" value="Genomic_DNA"/>
</dbReference>
<proteinExistence type="predicted"/>
<dbReference type="KEGG" id="cpb:Cphamn1_0926"/>
<dbReference type="InterPro" id="IPR050464">
    <property type="entry name" value="Zeta_carotene_desat/Oxidored"/>
</dbReference>
<dbReference type="OrthoDB" id="593898at2"/>
<sequence>MSRVAVIGGGISGIATAYYLQQHGAEVDLYESGRSIGGRIGSESLDGRFVDFGGKNIGRKYSRFRDFVTALGGLDFEYFGFNTSQVVGGRVISLNKEKSRLRNLLRVFSLAGPGGVMKLMPMIQAVRKDLEQGFLNTPYFNAIADRYDDRSLASFFPESCVDHLVRPVTVRMNGAEPDECYPGNFGSNLALVLDSYEQLEQGMQALLQRFTQYSKSVKFFIGHEVRVCSFSDEKIVLHYAAGSESHSAEYSKVVVALPAVQAAALFQSSIPELASLLDRVTYFPVAVGIAKYHDAVFRGVQRAMVFDNSCSISNAGAYGINDLNLVRFTFSGQTARTVIDSETDPEYAVSLAEDTIAPYFNINNNTREAFVYRYVSPGLCAYSPFHYKLLQQIEQQLKGFRGLVLTGDYFRGASIEACFKGAQEAIQKFMTGAGS</sequence>
<dbReference type="InterPro" id="IPR036188">
    <property type="entry name" value="FAD/NAD-bd_sf"/>
</dbReference>
<name>B3EPJ3_CHLPB</name>
<accession>B3EPJ3</accession>
<reference evidence="2" key="1">
    <citation type="submission" date="2008-06" db="EMBL/GenBank/DDBJ databases">
        <title>Complete sequence of Chlorobium phaeobacteroides BS1.</title>
        <authorList>
            <consortium name="US DOE Joint Genome Institute"/>
            <person name="Lucas S."/>
            <person name="Copeland A."/>
            <person name="Lapidus A."/>
            <person name="Glavina del Rio T."/>
            <person name="Dalin E."/>
            <person name="Tice H."/>
            <person name="Bruce D."/>
            <person name="Goodwin L."/>
            <person name="Pitluck S."/>
            <person name="Schmutz J."/>
            <person name="Larimer F."/>
            <person name="Land M."/>
            <person name="Hauser L."/>
            <person name="Kyrpides N."/>
            <person name="Ovchinnikova G."/>
            <person name="Li T."/>
            <person name="Liu Z."/>
            <person name="Zhao F."/>
            <person name="Overmann J."/>
            <person name="Bryant D.A."/>
            <person name="Richardson P."/>
        </authorList>
    </citation>
    <scope>NUCLEOTIDE SEQUENCE [LARGE SCALE GENOMIC DNA]</scope>
    <source>
        <strain evidence="2">BS1</strain>
    </source>
</reference>
<dbReference type="PRINTS" id="PR00419">
    <property type="entry name" value="ADXRDTASE"/>
</dbReference>
<dbReference type="Gene3D" id="3.50.50.60">
    <property type="entry name" value="FAD/NAD(P)-binding domain"/>
    <property type="match status" value="2"/>
</dbReference>
<dbReference type="InterPro" id="IPR002937">
    <property type="entry name" value="Amino_oxidase"/>
</dbReference>
<evidence type="ECO:0000313" key="2">
    <source>
        <dbReference type="EMBL" id="ACE03871.1"/>
    </source>
</evidence>
<dbReference type="eggNOG" id="COG1232">
    <property type="taxonomic scope" value="Bacteria"/>
</dbReference>
<protein>
    <submittedName>
        <fullName evidence="2">Amine oxidase</fullName>
    </submittedName>
</protein>
<gene>
    <name evidence="2" type="ordered locus">Cphamn1_0926</name>
</gene>
<dbReference type="Pfam" id="PF01593">
    <property type="entry name" value="Amino_oxidase"/>
    <property type="match status" value="1"/>
</dbReference>
<feature type="domain" description="Amine oxidase" evidence="1">
    <location>
        <begin position="11"/>
        <end position="423"/>
    </location>
</feature>
<dbReference type="GO" id="GO:0016491">
    <property type="term" value="F:oxidoreductase activity"/>
    <property type="evidence" value="ECO:0007669"/>
    <property type="project" value="InterPro"/>
</dbReference>
<dbReference type="AlphaFoldDB" id="B3EPJ3"/>
<dbReference type="HOGENOM" id="CLU_626570_0_0_10"/>
<dbReference type="SUPFAM" id="SSF51905">
    <property type="entry name" value="FAD/NAD(P)-binding domain"/>
    <property type="match status" value="1"/>
</dbReference>
<dbReference type="STRING" id="331678.Cphamn1_0926"/>
<dbReference type="PANTHER" id="PTHR42923">
    <property type="entry name" value="PROTOPORPHYRINOGEN OXIDASE"/>
    <property type="match status" value="1"/>
</dbReference>
<organism evidence="2">
    <name type="scientific">Chlorobium phaeobacteroides (strain BS1)</name>
    <dbReference type="NCBI Taxonomy" id="331678"/>
    <lineage>
        <taxon>Bacteria</taxon>
        <taxon>Pseudomonadati</taxon>
        <taxon>Chlorobiota</taxon>
        <taxon>Chlorobiia</taxon>
        <taxon>Chlorobiales</taxon>
        <taxon>Chlorobiaceae</taxon>
        <taxon>Chlorobium/Pelodictyon group</taxon>
        <taxon>Chlorobium</taxon>
    </lineage>
</organism>
<evidence type="ECO:0000259" key="1">
    <source>
        <dbReference type="Pfam" id="PF01593"/>
    </source>
</evidence>